<reference evidence="1 2" key="1">
    <citation type="journal article" date="2024" name="BMC Genomics">
        <title>De novo assembly and annotation of Popillia japonica's genome with initial clues to its potential as an invasive pest.</title>
        <authorList>
            <person name="Cucini C."/>
            <person name="Boschi S."/>
            <person name="Funari R."/>
            <person name="Cardaioli E."/>
            <person name="Iannotti N."/>
            <person name="Marturano G."/>
            <person name="Paoli F."/>
            <person name="Bruttini M."/>
            <person name="Carapelli A."/>
            <person name="Frati F."/>
            <person name="Nardi F."/>
        </authorList>
    </citation>
    <scope>NUCLEOTIDE SEQUENCE [LARGE SCALE GENOMIC DNA]</scope>
    <source>
        <strain evidence="1">DMR45628</strain>
    </source>
</reference>
<accession>A0AAW1L4P7</accession>
<dbReference type="EMBL" id="JASPKY010000157">
    <property type="protein sequence ID" value="KAK9729822.1"/>
    <property type="molecule type" value="Genomic_DNA"/>
</dbReference>
<sequence>MAFAGNIGDYARELKDLTNRNHGKHCNDNKHSNLEERILFPDDIGRNFDDYSRTPATWRKTNPRETRTADKQLNLDDRSFGMHFDDYSRTPASFTHTNTRIEDRIVFPDDSILTSRSKQAYMNQEKSETKFSVDVRSATNKNVKTEPVNDRIETKFSVDVRSATNKNVKTEPVNDRIVFPDD</sequence>
<dbReference type="Proteomes" id="UP001458880">
    <property type="component" value="Unassembled WGS sequence"/>
</dbReference>
<dbReference type="AlphaFoldDB" id="A0AAW1L4P7"/>
<gene>
    <name evidence="1" type="ORF">QE152_g15758</name>
</gene>
<organism evidence="1 2">
    <name type="scientific">Popillia japonica</name>
    <name type="common">Japanese beetle</name>
    <dbReference type="NCBI Taxonomy" id="7064"/>
    <lineage>
        <taxon>Eukaryota</taxon>
        <taxon>Metazoa</taxon>
        <taxon>Ecdysozoa</taxon>
        <taxon>Arthropoda</taxon>
        <taxon>Hexapoda</taxon>
        <taxon>Insecta</taxon>
        <taxon>Pterygota</taxon>
        <taxon>Neoptera</taxon>
        <taxon>Endopterygota</taxon>
        <taxon>Coleoptera</taxon>
        <taxon>Polyphaga</taxon>
        <taxon>Scarabaeiformia</taxon>
        <taxon>Scarabaeidae</taxon>
        <taxon>Rutelinae</taxon>
        <taxon>Popillia</taxon>
    </lineage>
</organism>
<name>A0AAW1L4P7_POPJA</name>
<evidence type="ECO:0000313" key="2">
    <source>
        <dbReference type="Proteomes" id="UP001458880"/>
    </source>
</evidence>
<protein>
    <submittedName>
        <fullName evidence="1">Uncharacterized protein</fullName>
    </submittedName>
</protein>
<evidence type="ECO:0000313" key="1">
    <source>
        <dbReference type="EMBL" id="KAK9729822.1"/>
    </source>
</evidence>
<keyword evidence="2" id="KW-1185">Reference proteome</keyword>
<comment type="caution">
    <text evidence="1">The sequence shown here is derived from an EMBL/GenBank/DDBJ whole genome shotgun (WGS) entry which is preliminary data.</text>
</comment>
<proteinExistence type="predicted"/>